<feature type="compositionally biased region" description="Polar residues" evidence="5">
    <location>
        <begin position="43"/>
        <end position="56"/>
    </location>
</feature>
<name>A0A081Q009_STRMT</name>
<dbReference type="Pfam" id="PF00746">
    <property type="entry name" value="Gram_pos_anchor"/>
    <property type="match status" value="1"/>
</dbReference>
<dbReference type="AlphaFoldDB" id="A0A081Q009"/>
<protein>
    <submittedName>
        <fullName evidence="8">LPXTG-motif cell wall anchor domain protein</fullName>
    </submittedName>
</protein>
<feature type="domain" description="Gram-positive cocci surface proteins LPxTG" evidence="7">
    <location>
        <begin position="1164"/>
        <end position="1195"/>
    </location>
</feature>
<feature type="compositionally biased region" description="Basic and acidic residues" evidence="5">
    <location>
        <begin position="686"/>
        <end position="698"/>
    </location>
</feature>
<evidence type="ECO:0000256" key="4">
    <source>
        <dbReference type="ARBA" id="ARBA00023088"/>
    </source>
</evidence>
<evidence type="ECO:0000256" key="2">
    <source>
        <dbReference type="ARBA" id="ARBA00022525"/>
    </source>
</evidence>
<dbReference type="Proteomes" id="UP000028090">
    <property type="component" value="Unassembled WGS sequence"/>
</dbReference>
<feature type="region of interest" description="Disordered" evidence="5">
    <location>
        <begin position="1113"/>
        <end position="1147"/>
    </location>
</feature>
<keyword evidence="4" id="KW-0572">Peptidoglycan-anchor</keyword>
<keyword evidence="3 6" id="KW-0732">Signal</keyword>
<feature type="compositionally biased region" description="Basic and acidic residues" evidence="5">
    <location>
        <begin position="367"/>
        <end position="377"/>
    </location>
</feature>
<feature type="compositionally biased region" description="Basic and acidic residues" evidence="5">
    <location>
        <begin position="657"/>
        <end position="673"/>
    </location>
</feature>
<feature type="chain" id="PRO_5001762262" evidence="6">
    <location>
        <begin position="28"/>
        <end position="1195"/>
    </location>
</feature>
<evidence type="ECO:0000256" key="6">
    <source>
        <dbReference type="SAM" id="SignalP"/>
    </source>
</evidence>
<dbReference type="NCBIfam" id="TIGR01167">
    <property type="entry name" value="LPXTG_anchor"/>
    <property type="match status" value="1"/>
</dbReference>
<dbReference type="EMBL" id="JPFU01000009">
    <property type="protein sequence ID" value="KEQ36282.1"/>
    <property type="molecule type" value="Genomic_DNA"/>
</dbReference>
<feature type="region of interest" description="Disordered" evidence="5">
    <location>
        <begin position="923"/>
        <end position="976"/>
    </location>
</feature>
<feature type="signal peptide" evidence="6">
    <location>
        <begin position="1"/>
        <end position="27"/>
    </location>
</feature>
<dbReference type="PANTHER" id="PTHR48125:SF12">
    <property type="entry name" value="AT HOOK TRANSCRIPTION FACTOR FAMILY-RELATED"/>
    <property type="match status" value="1"/>
</dbReference>
<sequence>MNKLTKLGIVTFSAVTLSAVVPTLVHAEENVAPQPNAAARPTIQPTLTPKPNNNWVDYSMLDPIAKPKPKPGKEVSKPAEKPVEEPAPVEKPSTEGNILANGTDEAIAEDKKNAEIEKKYNVDPTNQLPEPGLPIITPEPEQPITDSEEMKKMVAEDLAYKAGAVMSMTKEENDKIVSEANQKLYALSGIDADKLLNTPIPGTNGQGFPTLADWTYREYEVQADFLDADRVQKYGYTTESRIDSPEHATVRSLRFDTDKDDADGILTAKKFSDYTFSHVVKATTDHPDIDPDPKVVRVSYDAAYALRGSGYKNGKGDNLFRYYFIYTKNKPVEEKPTTKDPQPAETEKPAEISKPAETVEPTVQPKPVEKKPVENKPAETPVPSPKPAENPQPEVKPVEQPQPAKPVEPAKNAGLQKIPYRTDQPKRWFNNGTGRPTLTTNDLAAPLPAENVEKTSYGWWTAEPDLLHAGSHIKVNTFNSNFNNPMFENGKEIKFEGSGFGDMDSRFKPALVRVKVPELEGMNYEAYTIFYEVPNKNGKPTYGTNRTLQGGGISLSIKSKEKKEDIQVYTLTKDKKLEELYYPGFPSEETNRYDEKTKTHSYNLFGETYDTYVFLFKNPAEKLAEQVKPEVKPSEQPKPDKQPSVPTVPADQPQPAKPEKPAEKPSEQPKPDKQPSVPTVPADQPHPTKPEKPAEKPSENPSASENPVNPANPAKPEVKPAEQPQENNIKSVRKWRLADGSFHEHPILTYADIVAPLPISDMKQTPINGIWTAEKDFVNNKPRLTLFWGSGNRYFEENGKEFSREELMKSTMYMYPIRVKIPELEGRNYEAYTIYTGILDGKTRKVELNKNTNITGEGYMVFRTKKEDNDVEVYQFSKNRQLAPLYSSRQLNERGRSVGEFSLSAEVYQTYVFLFKNPAEKPAEQVKPEVKPSEQPKPDKQPSVPTIPADQPQTTKPVEPAEKPSEQPVNPVTPVAPITPTTPVTPTLNPAIPNNTRVLSNKAGSVRVHGSEVTLKNVSYIKVEETKSTSLESKDYKAFDIHLYDANGKAIQPNGMVLVSLSADKPVENVYYVAPDGTLQALKFKQDTDKVTFETNHFSIYAMTFKVAASRDNGGSTTPVPVVNSSNTPTTTEQKGNDVNSTKTQAEPLATKTETISKQVAKTLPNTGENNSILATLFGMLTLTAGLFSFRKKSE</sequence>
<comment type="caution">
    <text evidence="8">The sequence shown here is derived from an EMBL/GenBank/DDBJ whole genome shotgun (WGS) entry which is preliminary data.</text>
</comment>
<reference evidence="8 9" key="1">
    <citation type="submission" date="2014-05" db="EMBL/GenBank/DDBJ databases">
        <authorList>
            <person name="Daugherty S.C."/>
            <person name="Tallon L.J."/>
            <person name="Sadzewicz L."/>
            <person name="Kilian M."/>
            <person name="Tettelin H."/>
        </authorList>
    </citation>
    <scope>NUCLEOTIDE SEQUENCE [LARGE SCALE GENOMIC DNA]</scope>
    <source>
        <strain evidence="8 9">SK629</strain>
    </source>
</reference>
<dbReference type="PROSITE" id="PS50847">
    <property type="entry name" value="GRAM_POS_ANCHORING"/>
    <property type="match status" value="1"/>
</dbReference>
<feature type="compositionally biased region" description="Polar residues" evidence="5">
    <location>
        <begin position="1113"/>
        <end position="1145"/>
    </location>
</feature>
<feature type="region of interest" description="Disordered" evidence="5">
    <location>
        <begin position="35"/>
        <end position="106"/>
    </location>
</feature>
<feature type="compositionally biased region" description="Basic and acidic residues" evidence="5">
    <location>
        <begin position="71"/>
        <end position="84"/>
    </location>
</feature>
<feature type="region of interest" description="Disordered" evidence="5">
    <location>
        <begin position="625"/>
        <end position="728"/>
    </location>
</feature>
<accession>A0A081Q009</accession>
<keyword evidence="1" id="KW-0134">Cell wall</keyword>
<evidence type="ECO:0000259" key="7">
    <source>
        <dbReference type="PROSITE" id="PS50847"/>
    </source>
</evidence>
<dbReference type="RefSeq" id="WP_050492342.1">
    <property type="nucleotide sequence ID" value="NZ_JPFU01000009.1"/>
</dbReference>
<evidence type="ECO:0000256" key="3">
    <source>
        <dbReference type="ARBA" id="ARBA00022729"/>
    </source>
</evidence>
<evidence type="ECO:0000256" key="1">
    <source>
        <dbReference type="ARBA" id="ARBA00022512"/>
    </source>
</evidence>
<keyword evidence="2" id="KW-0964">Secreted</keyword>
<gene>
    <name evidence="8" type="ORF">SK629_0677</name>
</gene>
<dbReference type="InterPro" id="IPR019931">
    <property type="entry name" value="LPXTG_anchor"/>
</dbReference>
<feature type="compositionally biased region" description="Pro residues" evidence="5">
    <location>
        <begin position="380"/>
        <end position="390"/>
    </location>
</feature>
<evidence type="ECO:0000313" key="9">
    <source>
        <dbReference type="Proteomes" id="UP000028090"/>
    </source>
</evidence>
<proteinExistence type="predicted"/>
<organism evidence="8 9">
    <name type="scientific">Streptococcus mitis</name>
    <dbReference type="NCBI Taxonomy" id="28037"/>
    <lineage>
        <taxon>Bacteria</taxon>
        <taxon>Bacillati</taxon>
        <taxon>Bacillota</taxon>
        <taxon>Bacilli</taxon>
        <taxon>Lactobacillales</taxon>
        <taxon>Streptococcaceae</taxon>
        <taxon>Streptococcus</taxon>
        <taxon>Streptococcus mitis group</taxon>
    </lineage>
</organism>
<feature type="compositionally biased region" description="Basic and acidic residues" evidence="5">
    <location>
        <begin position="625"/>
        <end position="641"/>
    </location>
</feature>
<feature type="region of interest" description="Disordered" evidence="5">
    <location>
        <begin position="333"/>
        <end position="417"/>
    </location>
</feature>
<feature type="compositionally biased region" description="Polar residues" evidence="5">
    <location>
        <begin position="699"/>
        <end position="709"/>
    </location>
</feature>
<feature type="compositionally biased region" description="Basic and acidic residues" evidence="5">
    <location>
        <begin position="923"/>
        <end position="940"/>
    </location>
</feature>
<evidence type="ECO:0000256" key="5">
    <source>
        <dbReference type="SAM" id="MobiDB-lite"/>
    </source>
</evidence>
<dbReference type="PANTHER" id="PTHR48125">
    <property type="entry name" value="LP07818P1"/>
    <property type="match status" value="1"/>
</dbReference>
<evidence type="ECO:0000313" key="8">
    <source>
        <dbReference type="EMBL" id="KEQ36282.1"/>
    </source>
</evidence>
<feature type="compositionally biased region" description="Low complexity" evidence="5">
    <location>
        <begin position="391"/>
        <end position="402"/>
    </location>
</feature>
<dbReference type="OrthoDB" id="9764088at2"/>
<dbReference type="PATRIC" id="fig|28037.95.peg.616"/>